<feature type="compositionally biased region" description="Basic and acidic residues" evidence="4">
    <location>
        <begin position="78"/>
        <end position="88"/>
    </location>
</feature>
<reference evidence="7 8" key="1">
    <citation type="journal article" date="2022" name="Nat. Genet.">
        <title>Improved pea reference genome and pan-genome highlight genomic features and evolutionary characteristics.</title>
        <authorList>
            <person name="Yang T."/>
            <person name="Liu R."/>
            <person name="Luo Y."/>
            <person name="Hu S."/>
            <person name="Wang D."/>
            <person name="Wang C."/>
            <person name="Pandey M.K."/>
            <person name="Ge S."/>
            <person name="Xu Q."/>
            <person name="Li N."/>
            <person name="Li G."/>
            <person name="Huang Y."/>
            <person name="Saxena R.K."/>
            <person name="Ji Y."/>
            <person name="Li M."/>
            <person name="Yan X."/>
            <person name="He Y."/>
            <person name="Liu Y."/>
            <person name="Wang X."/>
            <person name="Xiang C."/>
            <person name="Varshney R.K."/>
            <person name="Ding H."/>
            <person name="Gao S."/>
            <person name="Zong X."/>
        </authorList>
    </citation>
    <scope>NUCLEOTIDE SEQUENCE [LARGE SCALE GENOMIC DNA]</scope>
    <source>
        <strain evidence="7 8">cv. Zhongwan 6</strain>
    </source>
</reference>
<keyword evidence="5" id="KW-0812">Transmembrane</keyword>
<evidence type="ECO:0000256" key="5">
    <source>
        <dbReference type="SAM" id="Phobius"/>
    </source>
</evidence>
<dbReference type="InterPro" id="IPR007053">
    <property type="entry name" value="LRAT_dom"/>
</dbReference>
<keyword evidence="1" id="KW-0227">DNA damage</keyword>
<organism evidence="7 8">
    <name type="scientific">Pisum sativum</name>
    <name type="common">Garden pea</name>
    <name type="synonym">Lathyrus oleraceus</name>
    <dbReference type="NCBI Taxonomy" id="3888"/>
    <lineage>
        <taxon>Eukaryota</taxon>
        <taxon>Viridiplantae</taxon>
        <taxon>Streptophyta</taxon>
        <taxon>Embryophyta</taxon>
        <taxon>Tracheophyta</taxon>
        <taxon>Spermatophyta</taxon>
        <taxon>Magnoliopsida</taxon>
        <taxon>eudicotyledons</taxon>
        <taxon>Gunneridae</taxon>
        <taxon>Pentapetalae</taxon>
        <taxon>rosids</taxon>
        <taxon>fabids</taxon>
        <taxon>Fabales</taxon>
        <taxon>Fabaceae</taxon>
        <taxon>Papilionoideae</taxon>
        <taxon>50 kb inversion clade</taxon>
        <taxon>NPAAA clade</taxon>
        <taxon>Hologalegina</taxon>
        <taxon>IRL clade</taxon>
        <taxon>Fabeae</taxon>
        <taxon>Lathyrus</taxon>
    </lineage>
</organism>
<evidence type="ECO:0000256" key="1">
    <source>
        <dbReference type="ARBA" id="ARBA00022763"/>
    </source>
</evidence>
<feature type="compositionally biased region" description="Basic and acidic residues" evidence="4">
    <location>
        <begin position="15"/>
        <end position="38"/>
    </location>
</feature>
<evidence type="ECO:0000313" key="7">
    <source>
        <dbReference type="EMBL" id="KAI5412312.1"/>
    </source>
</evidence>
<dbReference type="GO" id="GO:0000110">
    <property type="term" value="C:nucleotide-excision repair factor 1 complex"/>
    <property type="evidence" value="ECO:0007669"/>
    <property type="project" value="TreeGrafter"/>
</dbReference>
<keyword evidence="5" id="KW-1133">Transmembrane helix</keyword>
<name>A0A9D5AHP8_PEA</name>
<evidence type="ECO:0000259" key="6">
    <source>
        <dbReference type="PROSITE" id="PS51934"/>
    </source>
</evidence>
<dbReference type="EMBL" id="JAMSHJ010000005">
    <property type="protein sequence ID" value="KAI5412312.1"/>
    <property type="molecule type" value="Genomic_DNA"/>
</dbReference>
<dbReference type="GO" id="GO:1901255">
    <property type="term" value="P:nucleotide-excision repair involved in interstrand cross-link repair"/>
    <property type="evidence" value="ECO:0007669"/>
    <property type="project" value="TreeGrafter"/>
</dbReference>
<feature type="transmembrane region" description="Helical" evidence="5">
    <location>
        <begin position="516"/>
        <end position="534"/>
    </location>
</feature>
<dbReference type="Gramene" id="Psat05G0711300-T1">
    <property type="protein sequence ID" value="KAI5412312.1"/>
    <property type="gene ID" value="KIW84_057113"/>
</dbReference>
<feature type="compositionally biased region" description="Acidic residues" evidence="4">
    <location>
        <begin position="162"/>
        <end position="176"/>
    </location>
</feature>
<evidence type="ECO:0000256" key="4">
    <source>
        <dbReference type="SAM" id="MobiDB-lite"/>
    </source>
</evidence>
<dbReference type="Pfam" id="PF04970">
    <property type="entry name" value="LRAT"/>
    <property type="match status" value="1"/>
</dbReference>
<dbReference type="GO" id="GO:0000014">
    <property type="term" value="F:single-stranded DNA endodeoxyribonuclease activity"/>
    <property type="evidence" value="ECO:0007669"/>
    <property type="project" value="TreeGrafter"/>
</dbReference>
<dbReference type="PROSITE" id="PS51934">
    <property type="entry name" value="LRAT"/>
    <property type="match status" value="1"/>
</dbReference>
<evidence type="ECO:0000256" key="2">
    <source>
        <dbReference type="ARBA" id="ARBA00022801"/>
    </source>
</evidence>
<feature type="domain" description="LRAT" evidence="6">
    <location>
        <begin position="658"/>
        <end position="811"/>
    </location>
</feature>
<gene>
    <name evidence="7" type="ORF">KIW84_057113</name>
</gene>
<proteinExistence type="predicted"/>
<sequence length="974" mass="107746">MNIAEKNYYNPIGRNNDHAKTTYEESHVEPRAESHYVPHVEPNVKASLLTSGKPQSETPKFLILDVPMFDTFLETLLNKDNDSSDNPREGNPQATEPEDQYIIVKHHGQTDGNSSPVSKASIKDVLLELREVSKAMHETITASTLRTRNVDGLFKMLTHENDVDEENEVGGEEEEENHFSSDEEADSSKYLSEEEELNSENLCHQAITAKLLEDTNGGLLILSSGLSLSKLISSLLLLHSTSQGTLLILSPSSATLKSKINFHLKTLNPQFYQVPVEITADLPVNHRHSLYSSGSVCFITPRILIVDLLTNKLPASIISGLIILNAHSVSETSTEAFIVRIFRSLNRSAFVRVFSDRPQAMVSGFAKAERTMKCLHIRKLHLWPRFQVYVSQELEQDPPDVVDIRVPMSKYMMGIQKAIVEVMGACLKEMRKTNKVDVEDLTVENGLFKSFDEIVRRQLDPIWHTLGKQTKQLVSDLKTLRKLLDYLVRFFCCLFFHCICILFDVSLMVLAAYQGFGYVMTFMCCGAFGGVLLIEKRMMFPHDMLILVLVNQELEWNMIMGAVLHSMVMLMVIELEDQILDMAVAAEVLFLVKNHTGCIAVGREQVMVEDLMVAVMLEACTRQVMVVITFLVEVMLAAAHIRQCILAEVPPAVAVTWAAVDLDLIIEITGIYVGEGTVIHFTAVRGTQTGTPTIVDNLFESSAPSFDTDIPCPRCSDCNQTMTDGVISSCLDCFLSGGELHLFEYGVSKIHFLAQARGGTCTLASSDPTQEVVTRALYLLENGFGDYHFFKNNCEDFAVYCKIELVVRINNIVGGGGSGQVASYLAPVNCIASLPLGFVKTSFYGRVLVNCGMYCIRRLVSDIGFRSGEGEGEGEGENNGAEEEAVIGFWSGFAWLAGMTVFIALLSEYVVDTIEDISLGVALGSSTQIAMFVVPLCVTVSWGMGVNMDLNFNLLETGSLAVATIVTSFTLQVK</sequence>
<evidence type="ECO:0000256" key="3">
    <source>
        <dbReference type="ARBA" id="ARBA00023204"/>
    </source>
</evidence>
<feature type="region of interest" description="Disordered" evidence="4">
    <location>
        <begin position="78"/>
        <end position="97"/>
    </location>
</feature>
<feature type="region of interest" description="Disordered" evidence="4">
    <location>
        <begin position="160"/>
        <end position="195"/>
    </location>
</feature>
<protein>
    <recommendedName>
        <fullName evidence="6">LRAT domain-containing protein</fullName>
    </recommendedName>
</protein>
<dbReference type="GO" id="GO:0003697">
    <property type="term" value="F:single-stranded DNA binding"/>
    <property type="evidence" value="ECO:0007669"/>
    <property type="project" value="TreeGrafter"/>
</dbReference>
<feature type="transmembrane region" description="Helical" evidence="5">
    <location>
        <begin position="919"/>
        <end position="944"/>
    </location>
</feature>
<dbReference type="GO" id="GO:0000712">
    <property type="term" value="P:resolution of meiotic recombination intermediates"/>
    <property type="evidence" value="ECO:0007669"/>
    <property type="project" value="TreeGrafter"/>
</dbReference>
<feature type="transmembrane region" description="Helical" evidence="5">
    <location>
        <begin position="486"/>
        <end position="510"/>
    </location>
</feature>
<evidence type="ECO:0000313" key="8">
    <source>
        <dbReference type="Proteomes" id="UP001058974"/>
    </source>
</evidence>
<dbReference type="PANTHER" id="PTHR10150">
    <property type="entry name" value="DNA REPAIR ENDONUCLEASE XPF"/>
    <property type="match status" value="1"/>
</dbReference>
<feature type="transmembrane region" description="Helical" evidence="5">
    <location>
        <begin position="887"/>
        <end position="907"/>
    </location>
</feature>
<dbReference type="GO" id="GO:0000724">
    <property type="term" value="P:double-strand break repair via homologous recombination"/>
    <property type="evidence" value="ECO:0007669"/>
    <property type="project" value="TreeGrafter"/>
</dbReference>
<dbReference type="Gene3D" id="3.90.1720.10">
    <property type="entry name" value="endopeptidase domain like (from Nostoc punctiforme)"/>
    <property type="match status" value="1"/>
</dbReference>
<feature type="region of interest" description="Disordered" evidence="4">
    <location>
        <begin position="1"/>
        <end position="39"/>
    </location>
</feature>
<keyword evidence="2" id="KW-0378">Hydrolase</keyword>
<keyword evidence="8" id="KW-1185">Reference proteome</keyword>
<accession>A0A9D5AHP8</accession>
<keyword evidence="3" id="KW-0234">DNA repair</keyword>
<comment type="caution">
    <text evidence="7">The sequence shown here is derived from an EMBL/GenBank/DDBJ whole genome shotgun (WGS) entry which is preliminary data.</text>
</comment>
<dbReference type="Proteomes" id="UP001058974">
    <property type="component" value="Chromosome 5"/>
</dbReference>
<dbReference type="GO" id="GO:0003684">
    <property type="term" value="F:damaged DNA binding"/>
    <property type="evidence" value="ECO:0007669"/>
    <property type="project" value="TreeGrafter"/>
</dbReference>
<dbReference type="AlphaFoldDB" id="A0A9D5AHP8"/>
<dbReference type="PANTHER" id="PTHR10150:SF0">
    <property type="entry name" value="DNA REPAIR ENDONUCLEASE XPF"/>
    <property type="match status" value="1"/>
</dbReference>
<feature type="transmembrane region" description="Helical" evidence="5">
    <location>
        <begin position="950"/>
        <end position="971"/>
    </location>
</feature>
<keyword evidence="5" id="KW-0472">Membrane</keyword>